<comment type="cofactor">
    <cofactor evidence="1">
        <name>Mg(2+)</name>
        <dbReference type="ChEBI" id="CHEBI:18420"/>
    </cofactor>
</comment>
<comment type="similarity">
    <text evidence="1">Belongs to the helicase family.</text>
</comment>
<keyword evidence="5" id="KW-1185">Reference proteome</keyword>
<feature type="compositionally biased region" description="Polar residues" evidence="2">
    <location>
        <begin position="655"/>
        <end position="664"/>
    </location>
</feature>
<dbReference type="InterPro" id="IPR010285">
    <property type="entry name" value="DNA_helicase_pif1-like_DEAD"/>
</dbReference>
<dbReference type="GO" id="GO:0000723">
    <property type="term" value="P:telomere maintenance"/>
    <property type="evidence" value="ECO:0007669"/>
    <property type="project" value="InterPro"/>
</dbReference>
<dbReference type="InterPro" id="IPR027417">
    <property type="entry name" value="P-loop_NTPase"/>
</dbReference>
<dbReference type="SUPFAM" id="SSF52540">
    <property type="entry name" value="P-loop containing nucleoside triphosphate hydrolases"/>
    <property type="match status" value="1"/>
</dbReference>
<keyword evidence="1" id="KW-0233">DNA recombination</keyword>
<keyword evidence="1" id="KW-0347">Helicase</keyword>
<keyword evidence="1" id="KW-0378">Hydrolase</keyword>
<keyword evidence="1" id="KW-0547">Nucleotide-binding</keyword>
<feature type="compositionally biased region" description="Polar residues" evidence="2">
    <location>
        <begin position="633"/>
        <end position="644"/>
    </location>
</feature>
<dbReference type="GO" id="GO:0043139">
    <property type="term" value="F:5'-3' DNA helicase activity"/>
    <property type="evidence" value="ECO:0007669"/>
    <property type="project" value="UniProtKB-EC"/>
</dbReference>
<dbReference type="PANTHER" id="PTHR10492:SF57">
    <property type="entry name" value="ATP-DEPENDENT DNA HELICASE"/>
    <property type="match status" value="1"/>
</dbReference>
<dbReference type="AlphaFoldDB" id="A0A9P0FQ58"/>
<dbReference type="GO" id="GO:0005524">
    <property type="term" value="F:ATP binding"/>
    <property type="evidence" value="ECO:0007669"/>
    <property type="project" value="UniProtKB-KW"/>
</dbReference>
<dbReference type="EC" id="5.6.2.3" evidence="1"/>
<proteinExistence type="inferred from homology"/>
<evidence type="ECO:0000256" key="2">
    <source>
        <dbReference type="SAM" id="MobiDB-lite"/>
    </source>
</evidence>
<feature type="region of interest" description="Disordered" evidence="2">
    <location>
        <begin position="271"/>
        <end position="305"/>
    </location>
</feature>
<dbReference type="GO" id="GO:0016787">
    <property type="term" value="F:hydrolase activity"/>
    <property type="evidence" value="ECO:0007669"/>
    <property type="project" value="UniProtKB-KW"/>
</dbReference>
<dbReference type="OrthoDB" id="10058710at2759"/>
<reference evidence="4" key="1">
    <citation type="submission" date="2021-12" db="EMBL/GenBank/DDBJ databases">
        <authorList>
            <person name="King R."/>
        </authorList>
    </citation>
    <scope>NUCLEOTIDE SEQUENCE</scope>
</reference>
<dbReference type="Pfam" id="PF05970">
    <property type="entry name" value="PIF1"/>
    <property type="match status" value="1"/>
</dbReference>
<keyword evidence="1" id="KW-0067">ATP-binding</keyword>
<keyword evidence="1" id="KW-0234">DNA repair</keyword>
<accession>A0A9P0FQ58</accession>
<dbReference type="EMBL" id="OV121139">
    <property type="protein sequence ID" value="CAH0563117.1"/>
    <property type="molecule type" value="Genomic_DNA"/>
</dbReference>
<evidence type="ECO:0000313" key="4">
    <source>
        <dbReference type="EMBL" id="CAH0563117.1"/>
    </source>
</evidence>
<dbReference type="PANTHER" id="PTHR10492">
    <property type="match status" value="1"/>
</dbReference>
<organism evidence="4 5">
    <name type="scientific">Brassicogethes aeneus</name>
    <name type="common">Rape pollen beetle</name>
    <name type="synonym">Meligethes aeneus</name>
    <dbReference type="NCBI Taxonomy" id="1431903"/>
    <lineage>
        <taxon>Eukaryota</taxon>
        <taxon>Metazoa</taxon>
        <taxon>Ecdysozoa</taxon>
        <taxon>Arthropoda</taxon>
        <taxon>Hexapoda</taxon>
        <taxon>Insecta</taxon>
        <taxon>Pterygota</taxon>
        <taxon>Neoptera</taxon>
        <taxon>Endopterygota</taxon>
        <taxon>Coleoptera</taxon>
        <taxon>Polyphaga</taxon>
        <taxon>Cucujiformia</taxon>
        <taxon>Nitidulidae</taxon>
        <taxon>Meligethinae</taxon>
        <taxon>Brassicogethes</taxon>
    </lineage>
</organism>
<feature type="compositionally biased region" description="Basic and acidic residues" evidence="2">
    <location>
        <begin position="278"/>
        <end position="301"/>
    </location>
</feature>
<evidence type="ECO:0000259" key="3">
    <source>
        <dbReference type="Pfam" id="PF05970"/>
    </source>
</evidence>
<evidence type="ECO:0000256" key="1">
    <source>
        <dbReference type="RuleBase" id="RU363044"/>
    </source>
</evidence>
<protein>
    <recommendedName>
        <fullName evidence="1">ATP-dependent DNA helicase</fullName>
        <ecNumber evidence="1">5.6.2.3</ecNumber>
    </recommendedName>
</protein>
<evidence type="ECO:0000313" key="5">
    <source>
        <dbReference type="Proteomes" id="UP001154078"/>
    </source>
</evidence>
<feature type="domain" description="DNA helicase Pif1-like DEAD-box helicase" evidence="3">
    <location>
        <begin position="371"/>
        <end position="574"/>
    </location>
</feature>
<gene>
    <name evidence="4" type="ORF">MELIAE_LOCUS12102</name>
</gene>
<dbReference type="GO" id="GO:0006281">
    <property type="term" value="P:DNA repair"/>
    <property type="evidence" value="ECO:0007669"/>
    <property type="project" value="UniProtKB-KW"/>
</dbReference>
<dbReference type="Gene3D" id="3.40.50.300">
    <property type="entry name" value="P-loop containing nucleotide triphosphate hydrolases"/>
    <property type="match status" value="1"/>
</dbReference>
<comment type="catalytic activity">
    <reaction evidence="1">
        <text>ATP + H2O = ADP + phosphate + H(+)</text>
        <dbReference type="Rhea" id="RHEA:13065"/>
        <dbReference type="ChEBI" id="CHEBI:15377"/>
        <dbReference type="ChEBI" id="CHEBI:15378"/>
        <dbReference type="ChEBI" id="CHEBI:30616"/>
        <dbReference type="ChEBI" id="CHEBI:43474"/>
        <dbReference type="ChEBI" id="CHEBI:456216"/>
        <dbReference type="EC" id="5.6.2.3"/>
    </reaction>
</comment>
<dbReference type="Proteomes" id="UP001154078">
    <property type="component" value="Chromosome 8"/>
</dbReference>
<name>A0A9P0FQ58_BRAAE</name>
<feature type="region of interest" description="Disordered" evidence="2">
    <location>
        <begin position="633"/>
        <end position="670"/>
    </location>
</feature>
<sequence>MQNNDGIVNWDEIRQFIDCRYISAMEACWRLFEFKLGDRTHAVMALPVHMPDYHPINFDEFDNVDKIIEALDKPTKLTAYYILNSNHMEARQYRFYEILEHFTWETRQHIWRPRVQVTKMFGCMVEVSPLDLEKCCLRLLLSHVSGATSFESLRTVDDTNMIAVCDKLYGFACIDMLCGSGVVGQISELWERHRADLIEDFSQQYQGNDMFAETRALMGIADVLRRNGNFTLAQFGLPATTIADKELIIKLLQDNSLNKIGSNVAGSSKYSDIIKNSENPKNEKSANNENKKKHQPEEKTNKITGSKVSTTTLFTSATKKAQIHLGKVSLNTEITKIKSYIEEKFKIEDFNVTACPKRENAKNFAGDEQSLNEEKREIFHLVMSAIKDNNIDVPDDFINMFYVDASGGTGKTFLFNTLLKTLRIRRFDTVTIAWTGIAASLLLAGKTAHKAFRLPLNTENTGRCGFPIESERSNYIKNAKLIVWDEAPMSPKYAISLVNNYLRAIMQKPRRPMGGKIVIFGSDFRQILPVVSHGHRTQIVATSFKASPLWPLMRKCQLHENIRAGPDEREFRDFDDIDFDDDFFNQLVISEEEDDDDDDNVPAAAAVAATDATVYVDDDEQLRRILMPTFSSQQLRQRVSTGDQAGTKGLRMPTPTKQPRVTYSESDDSD</sequence>
<keyword evidence="1" id="KW-0227">DNA damage</keyword>
<dbReference type="GO" id="GO:0006310">
    <property type="term" value="P:DNA recombination"/>
    <property type="evidence" value="ECO:0007669"/>
    <property type="project" value="UniProtKB-KW"/>
</dbReference>